<keyword evidence="1" id="KW-1133">Transmembrane helix</keyword>
<organism evidence="2">
    <name type="scientific">termite gut metagenome</name>
    <dbReference type="NCBI Taxonomy" id="433724"/>
    <lineage>
        <taxon>unclassified sequences</taxon>
        <taxon>metagenomes</taxon>
        <taxon>organismal metagenomes</taxon>
    </lineage>
</organism>
<keyword evidence="1" id="KW-0812">Transmembrane</keyword>
<keyword evidence="1" id="KW-0472">Membrane</keyword>
<feature type="transmembrane region" description="Helical" evidence="1">
    <location>
        <begin position="6"/>
        <end position="26"/>
    </location>
</feature>
<accession>A0A5J4R7J4</accession>
<protein>
    <submittedName>
        <fullName evidence="2">Uncharacterized protein</fullName>
    </submittedName>
</protein>
<dbReference type="AlphaFoldDB" id="A0A5J4R7J4"/>
<proteinExistence type="predicted"/>
<comment type="caution">
    <text evidence="2">The sequence shown here is derived from an EMBL/GenBank/DDBJ whole genome shotgun (WGS) entry which is preliminary data.</text>
</comment>
<gene>
    <name evidence="2" type="ORF">EZS27_021895</name>
</gene>
<name>A0A5J4R7J4_9ZZZZ</name>
<evidence type="ECO:0000256" key="1">
    <source>
        <dbReference type="SAM" id="Phobius"/>
    </source>
</evidence>
<evidence type="ECO:0000313" key="2">
    <source>
        <dbReference type="EMBL" id="KAA6329284.1"/>
    </source>
</evidence>
<sequence length="145" mass="16981">MSEGIAVLLGAVVGGGCSLVGTYFTLRFHSKIEIKKLNLSFLMEKRGLIERCSSFDYSGNMEEDERNVIDEYKVISEFIYQKSHYFIESNEFQKLQNSLFSIENDNDYSPIERVYQENFFNGDFHKFIRKELESTMILISKEIRN</sequence>
<reference evidence="2" key="1">
    <citation type="submission" date="2019-03" db="EMBL/GenBank/DDBJ databases">
        <title>Single cell metagenomics reveals metabolic interactions within the superorganism composed of flagellate Streblomastix strix and complex community of Bacteroidetes bacteria on its surface.</title>
        <authorList>
            <person name="Treitli S.C."/>
            <person name="Kolisko M."/>
            <person name="Husnik F."/>
            <person name="Keeling P."/>
            <person name="Hampl V."/>
        </authorList>
    </citation>
    <scope>NUCLEOTIDE SEQUENCE</scope>
    <source>
        <strain evidence="2">STM</strain>
    </source>
</reference>
<dbReference type="EMBL" id="SNRY01001671">
    <property type="protein sequence ID" value="KAA6329284.1"/>
    <property type="molecule type" value="Genomic_DNA"/>
</dbReference>